<keyword evidence="8" id="KW-0807">Transducer</keyword>
<evidence type="ECO:0000256" key="11">
    <source>
        <dbReference type="ARBA" id="ARBA00038679"/>
    </source>
</evidence>
<evidence type="ECO:0000256" key="3">
    <source>
        <dbReference type="ARBA" id="ARBA00022692"/>
    </source>
</evidence>
<feature type="transmembrane region" description="Helical" evidence="12">
    <location>
        <begin position="216"/>
        <end position="236"/>
    </location>
</feature>
<dbReference type="EMBL" id="JAIFRP010004408">
    <property type="protein sequence ID" value="KAK2576115.1"/>
    <property type="molecule type" value="Genomic_DNA"/>
</dbReference>
<comment type="subunit">
    <text evidence="11">Interacts with Orco. Complexes exist early in the endomembrane system in olfactory sensory neurons (OSNs), coupling these complexes to the conserved ciliary trafficking pathway.</text>
</comment>
<evidence type="ECO:0000256" key="2">
    <source>
        <dbReference type="ARBA" id="ARBA00022606"/>
    </source>
</evidence>
<name>A0AAD9RAX9_9HYME</name>
<evidence type="ECO:0000256" key="6">
    <source>
        <dbReference type="ARBA" id="ARBA00023136"/>
    </source>
</evidence>
<dbReference type="GO" id="GO:0007165">
    <property type="term" value="P:signal transduction"/>
    <property type="evidence" value="ECO:0007669"/>
    <property type="project" value="UniProtKB-KW"/>
</dbReference>
<dbReference type="InterPro" id="IPR004117">
    <property type="entry name" value="7tm6_olfct_rcpt"/>
</dbReference>
<feature type="transmembrane region" description="Helical" evidence="12">
    <location>
        <begin position="184"/>
        <end position="204"/>
    </location>
</feature>
<dbReference type="Pfam" id="PF02949">
    <property type="entry name" value="7tm_6"/>
    <property type="match status" value="1"/>
</dbReference>
<keyword evidence="2" id="KW-0716">Sensory transduction</keyword>
<evidence type="ECO:0000256" key="12">
    <source>
        <dbReference type="SAM" id="Phobius"/>
    </source>
</evidence>
<evidence type="ECO:0000256" key="5">
    <source>
        <dbReference type="ARBA" id="ARBA00022989"/>
    </source>
</evidence>
<dbReference type="Proteomes" id="UP001258017">
    <property type="component" value="Unassembled WGS sequence"/>
</dbReference>
<evidence type="ECO:0000256" key="7">
    <source>
        <dbReference type="ARBA" id="ARBA00023170"/>
    </source>
</evidence>
<dbReference type="GO" id="GO:0005886">
    <property type="term" value="C:plasma membrane"/>
    <property type="evidence" value="ECO:0007669"/>
    <property type="project" value="TreeGrafter"/>
</dbReference>
<evidence type="ECO:0000256" key="9">
    <source>
        <dbReference type="ARBA" id="ARBA00037764"/>
    </source>
</evidence>
<evidence type="ECO:0008006" key="15">
    <source>
        <dbReference type="Google" id="ProtNLM"/>
    </source>
</evidence>
<dbReference type="GO" id="GO:0005549">
    <property type="term" value="F:odorant binding"/>
    <property type="evidence" value="ECO:0007669"/>
    <property type="project" value="InterPro"/>
</dbReference>
<comment type="caution">
    <text evidence="13">The sequence shown here is derived from an EMBL/GenBank/DDBJ whole genome shotgun (WGS) entry which is preliminary data.</text>
</comment>
<keyword evidence="4" id="KW-0552">Olfaction</keyword>
<comment type="function">
    <text evidence="9">Odorant receptor which mediates acceptance or avoidance behavior, depending on its substrates. The odorant receptor repertoire encodes a large collection of odor stimuli that vary widely in identity, intensity, and duration. May form a complex with Orco to form odorant-sensing units, providing sensitive and prolonged odorant signaling and calcium permeability.</text>
</comment>
<dbReference type="PANTHER" id="PTHR21137">
    <property type="entry name" value="ODORANT RECEPTOR"/>
    <property type="match status" value="1"/>
</dbReference>
<evidence type="ECO:0000256" key="10">
    <source>
        <dbReference type="ARBA" id="ARBA00037946"/>
    </source>
</evidence>
<dbReference type="GO" id="GO:0004984">
    <property type="term" value="F:olfactory receptor activity"/>
    <property type="evidence" value="ECO:0007669"/>
    <property type="project" value="InterPro"/>
</dbReference>
<evidence type="ECO:0000256" key="8">
    <source>
        <dbReference type="ARBA" id="ARBA00023224"/>
    </source>
</evidence>
<evidence type="ECO:0000256" key="1">
    <source>
        <dbReference type="ARBA" id="ARBA00004141"/>
    </source>
</evidence>
<comment type="subcellular location">
    <subcellularLocation>
        <location evidence="1">Membrane</location>
        <topology evidence="1">Multi-pass membrane protein</topology>
    </subcellularLocation>
</comment>
<keyword evidence="5 12" id="KW-1133">Transmembrane helix</keyword>
<reference evidence="13" key="1">
    <citation type="submission" date="2021-08" db="EMBL/GenBank/DDBJ databases">
        <authorList>
            <person name="Misof B."/>
            <person name="Oliver O."/>
            <person name="Podsiadlowski L."/>
            <person name="Donath A."/>
            <person name="Peters R."/>
            <person name="Mayer C."/>
            <person name="Rust J."/>
            <person name="Gunkel S."/>
            <person name="Lesny P."/>
            <person name="Martin S."/>
            <person name="Oeyen J.P."/>
            <person name="Petersen M."/>
            <person name="Panagiotis P."/>
            <person name="Wilbrandt J."/>
            <person name="Tanja T."/>
        </authorList>
    </citation>
    <scope>NUCLEOTIDE SEQUENCE</scope>
    <source>
        <strain evidence="13">GBR_01_08_01A</strain>
        <tissue evidence="13">Thorax + abdomen</tissue>
    </source>
</reference>
<dbReference type="PANTHER" id="PTHR21137:SF37">
    <property type="entry name" value="ODORANT RECEPTOR 46A, ISOFORM B-RELATED"/>
    <property type="match status" value="1"/>
</dbReference>
<keyword evidence="14" id="KW-1185">Reference proteome</keyword>
<dbReference type="AlphaFoldDB" id="A0AAD9RAX9"/>
<gene>
    <name evidence="13" type="ORF">KPH14_007448</name>
</gene>
<comment type="similarity">
    <text evidence="10">Belongs to the insect chemoreceptor superfamily. Heteromeric odorant receptor channel (TC 1.A.69) family. Or2a subfamily.</text>
</comment>
<organism evidence="13 14">
    <name type="scientific">Odynerus spinipes</name>
    <dbReference type="NCBI Taxonomy" id="1348599"/>
    <lineage>
        <taxon>Eukaryota</taxon>
        <taxon>Metazoa</taxon>
        <taxon>Ecdysozoa</taxon>
        <taxon>Arthropoda</taxon>
        <taxon>Hexapoda</taxon>
        <taxon>Insecta</taxon>
        <taxon>Pterygota</taxon>
        <taxon>Neoptera</taxon>
        <taxon>Endopterygota</taxon>
        <taxon>Hymenoptera</taxon>
        <taxon>Apocrita</taxon>
        <taxon>Aculeata</taxon>
        <taxon>Vespoidea</taxon>
        <taxon>Vespidae</taxon>
        <taxon>Eumeninae</taxon>
        <taxon>Odynerus</taxon>
    </lineage>
</organism>
<reference evidence="13" key="2">
    <citation type="journal article" date="2023" name="Commun. Biol.">
        <title>Intrasexual cuticular hydrocarbon dimorphism in a wasp sheds light on hydrocarbon biosynthesis genes in Hymenoptera.</title>
        <authorList>
            <person name="Moris V.C."/>
            <person name="Podsiadlowski L."/>
            <person name="Martin S."/>
            <person name="Oeyen J.P."/>
            <person name="Donath A."/>
            <person name="Petersen M."/>
            <person name="Wilbrandt J."/>
            <person name="Misof B."/>
            <person name="Liedtke D."/>
            <person name="Thamm M."/>
            <person name="Scheiner R."/>
            <person name="Schmitt T."/>
            <person name="Niehuis O."/>
        </authorList>
    </citation>
    <scope>NUCLEOTIDE SEQUENCE</scope>
    <source>
        <strain evidence="13">GBR_01_08_01A</strain>
    </source>
</reference>
<keyword evidence="3 12" id="KW-0812">Transmembrane</keyword>
<sequence>MDDFAESSHMLLTMVIGFCKAVNILLARDKIVTLVGMFTNEACRTIGHGESEIQEKCDRTIQKNTLRYTIMIETSVLSSILNSLLTDLRIRRLPFRSWIPYDCSSSIAFYFTYFHQMMSMTACSLFHVAVDALFCGFLLQICCQIDILECRLKRVNDYGLDDLRGCIKHHSQIYRIAEKANETFNMSIFIQFFISSLVLCVSLFQLLKNDLLSMEFLALVIYLSTLLVQIYLYCWYGNEVKLKSAYIAVAFAQSDWTSLDDGSKKMILIVMQRAANPIEFVSGYFVTVNLDTFMNLMKTSYSAYNVLQKPQ</sequence>
<protein>
    <recommendedName>
        <fullName evidence="15">Odorant receptor</fullName>
    </recommendedName>
</protein>
<keyword evidence="7" id="KW-0675">Receptor</keyword>
<accession>A0AAD9RAX9</accession>
<proteinExistence type="inferred from homology"/>
<keyword evidence="6 12" id="KW-0472">Membrane</keyword>
<evidence type="ECO:0000256" key="4">
    <source>
        <dbReference type="ARBA" id="ARBA00022725"/>
    </source>
</evidence>
<evidence type="ECO:0000313" key="14">
    <source>
        <dbReference type="Proteomes" id="UP001258017"/>
    </source>
</evidence>
<evidence type="ECO:0000313" key="13">
    <source>
        <dbReference type="EMBL" id="KAK2576115.1"/>
    </source>
</evidence>